<accession>A0A857MT45</accession>
<name>A0A857MT45_9BACT</name>
<evidence type="ECO:0000313" key="2">
    <source>
        <dbReference type="Proteomes" id="UP001059824"/>
    </source>
</evidence>
<proteinExistence type="predicted"/>
<protein>
    <submittedName>
        <fullName evidence="1">Uncharacterized protein</fullName>
    </submittedName>
</protein>
<evidence type="ECO:0000313" key="1">
    <source>
        <dbReference type="EMBL" id="QHN42607.1"/>
    </source>
</evidence>
<keyword evidence="2" id="KW-1185">Reference proteome</keyword>
<sequence>MTAPVKTSREELLELLVARSQELNTLNPIKRLRLGTTRKLVEFPRILESSGERLEQGVFWPTRLKRIGQTAFSYTPRGELVVSKRALDGSAHSTSVSVYSISPWEVAYLLAAL</sequence>
<dbReference type="EMBL" id="CP045921">
    <property type="protein sequence ID" value="QHN42607.1"/>
    <property type="molecule type" value="Genomic_DNA"/>
</dbReference>
<dbReference type="Proteomes" id="UP001059824">
    <property type="component" value="Chromosome"/>
</dbReference>
<dbReference type="RefSeq" id="WP_260764029.1">
    <property type="nucleotide sequence ID" value="NZ_CP045921.1"/>
</dbReference>
<gene>
    <name evidence="1" type="ORF">GII36_01925</name>
</gene>
<dbReference type="KEGG" id="mama:GII36_01925"/>
<reference evidence="1" key="1">
    <citation type="journal article" date="2021" name="Nat. Microbiol.">
        <title>Cocultivation of an ultrasmall environmental parasitic bacterium with lytic ability against bacteria associated with wastewater foams.</title>
        <authorList>
            <person name="Batinovic S."/>
            <person name="Rose J.J.A."/>
            <person name="Ratcliffe J."/>
            <person name="Seviour R.J."/>
            <person name="Petrovski S."/>
        </authorList>
    </citation>
    <scope>NUCLEOTIDE SEQUENCE</scope>
    <source>
        <strain evidence="1">JR1</strain>
    </source>
</reference>
<organism evidence="1 2">
    <name type="scientific">Candidatus Mycosynbacter amalyticus</name>
    <dbReference type="NCBI Taxonomy" id="2665156"/>
    <lineage>
        <taxon>Bacteria</taxon>
        <taxon>Candidatus Saccharimonadota</taxon>
        <taxon>Candidatus Saccharimonadota incertae sedis</taxon>
        <taxon>Candidatus Mycosynbacter</taxon>
    </lineage>
</organism>
<dbReference type="AlphaFoldDB" id="A0A857MT45"/>